<dbReference type="InterPro" id="IPR001036">
    <property type="entry name" value="Acrflvin-R"/>
</dbReference>
<dbReference type="EMBL" id="SNXX01000005">
    <property type="protein sequence ID" value="TDP98232.1"/>
    <property type="molecule type" value="Genomic_DNA"/>
</dbReference>
<dbReference type="PRINTS" id="PR00702">
    <property type="entry name" value="ACRIFLAVINRP"/>
</dbReference>
<evidence type="ECO:0000256" key="3">
    <source>
        <dbReference type="ARBA" id="ARBA00022692"/>
    </source>
</evidence>
<reference evidence="8 9" key="1">
    <citation type="submission" date="2019-03" db="EMBL/GenBank/DDBJ databases">
        <title>Subsurface microbial communities from deep shales in Ohio and West Virginia, USA.</title>
        <authorList>
            <person name="Wrighton K."/>
        </authorList>
    </citation>
    <scope>NUCLEOTIDE SEQUENCE [LARGE SCALE GENOMIC DNA]</scope>
    <source>
        <strain evidence="8 9">MSL 7</strain>
    </source>
</reference>
<protein>
    <recommendedName>
        <fullName evidence="7">SSD domain-containing protein</fullName>
    </recommendedName>
</protein>
<feature type="transmembrane region" description="Helical" evidence="6">
    <location>
        <begin position="222"/>
        <end position="238"/>
    </location>
</feature>
<feature type="transmembrane region" description="Helical" evidence="6">
    <location>
        <begin position="12"/>
        <end position="32"/>
    </location>
</feature>
<organism evidence="8 9">
    <name type="scientific">Halanaerobium saccharolyticum</name>
    <dbReference type="NCBI Taxonomy" id="43595"/>
    <lineage>
        <taxon>Bacteria</taxon>
        <taxon>Bacillati</taxon>
        <taxon>Bacillota</taxon>
        <taxon>Clostridia</taxon>
        <taxon>Halanaerobiales</taxon>
        <taxon>Halanaerobiaceae</taxon>
        <taxon>Halanaerobium</taxon>
    </lineage>
</organism>
<dbReference type="InterPro" id="IPR004869">
    <property type="entry name" value="MMPL_dom"/>
</dbReference>
<feature type="transmembrane region" description="Helical" evidence="6">
    <location>
        <begin position="701"/>
        <end position="722"/>
    </location>
</feature>
<dbReference type="Gene3D" id="1.20.1640.10">
    <property type="entry name" value="Multidrug efflux transporter AcrB transmembrane domain"/>
    <property type="match status" value="2"/>
</dbReference>
<keyword evidence="3 6" id="KW-0812">Transmembrane</keyword>
<comment type="subcellular location">
    <subcellularLocation>
        <location evidence="1">Cell membrane</location>
        <topology evidence="1">Multi-pass membrane protein</topology>
    </subcellularLocation>
</comment>
<keyword evidence="4 6" id="KW-1133">Transmembrane helix</keyword>
<accession>A0A4R6SEA9</accession>
<evidence type="ECO:0000256" key="5">
    <source>
        <dbReference type="ARBA" id="ARBA00023136"/>
    </source>
</evidence>
<evidence type="ECO:0000256" key="2">
    <source>
        <dbReference type="ARBA" id="ARBA00022475"/>
    </source>
</evidence>
<dbReference type="PROSITE" id="PS50156">
    <property type="entry name" value="SSD"/>
    <property type="match status" value="2"/>
</dbReference>
<proteinExistence type="predicted"/>
<dbReference type="PANTHER" id="PTHR33406">
    <property type="entry name" value="MEMBRANE PROTEIN MJ1562-RELATED"/>
    <property type="match status" value="1"/>
</dbReference>
<evidence type="ECO:0000313" key="8">
    <source>
        <dbReference type="EMBL" id="TDP98232.1"/>
    </source>
</evidence>
<feature type="transmembrane region" description="Helical" evidence="6">
    <location>
        <begin position="349"/>
        <end position="373"/>
    </location>
</feature>
<feature type="transmembrane region" description="Helical" evidence="6">
    <location>
        <begin position="406"/>
        <end position="427"/>
    </location>
</feature>
<feature type="domain" description="SSD" evidence="7">
    <location>
        <begin position="633"/>
        <end position="759"/>
    </location>
</feature>
<keyword evidence="5 6" id="KW-0472">Membrane</keyword>
<evidence type="ECO:0000256" key="1">
    <source>
        <dbReference type="ARBA" id="ARBA00004651"/>
    </source>
</evidence>
<feature type="domain" description="SSD" evidence="7">
    <location>
        <begin position="245"/>
        <end position="372"/>
    </location>
</feature>
<dbReference type="GO" id="GO:0022857">
    <property type="term" value="F:transmembrane transporter activity"/>
    <property type="evidence" value="ECO:0007669"/>
    <property type="project" value="InterPro"/>
</dbReference>
<dbReference type="AlphaFoldDB" id="A0A4R6SEA9"/>
<evidence type="ECO:0000256" key="6">
    <source>
        <dbReference type="SAM" id="Phobius"/>
    </source>
</evidence>
<dbReference type="GO" id="GO:0005886">
    <property type="term" value="C:plasma membrane"/>
    <property type="evidence" value="ECO:0007669"/>
    <property type="project" value="UniProtKB-SubCell"/>
</dbReference>
<dbReference type="SUPFAM" id="SSF82866">
    <property type="entry name" value="Multidrug efflux transporter AcrB transmembrane domain"/>
    <property type="match status" value="2"/>
</dbReference>
<name>A0A4R6SEA9_9FIRM</name>
<dbReference type="Pfam" id="PF03176">
    <property type="entry name" value="MMPL"/>
    <property type="match status" value="2"/>
</dbReference>
<dbReference type="InterPro" id="IPR050545">
    <property type="entry name" value="Mycobact_MmpL"/>
</dbReference>
<feature type="transmembrane region" description="Helical" evidence="6">
    <location>
        <begin position="598"/>
        <end position="623"/>
    </location>
</feature>
<dbReference type="RefSeq" id="WP_166637110.1">
    <property type="nucleotide sequence ID" value="NZ_SNXX01000005.1"/>
</dbReference>
<dbReference type="Proteomes" id="UP000295176">
    <property type="component" value="Unassembled WGS sequence"/>
</dbReference>
<evidence type="ECO:0000256" key="4">
    <source>
        <dbReference type="ARBA" id="ARBA00022989"/>
    </source>
</evidence>
<feature type="transmembrane region" description="Helical" evidence="6">
    <location>
        <begin position="662"/>
        <end position="681"/>
    </location>
</feature>
<evidence type="ECO:0000313" key="9">
    <source>
        <dbReference type="Proteomes" id="UP000295176"/>
    </source>
</evidence>
<gene>
    <name evidence="8" type="ORF">C7957_10531</name>
</gene>
<comment type="caution">
    <text evidence="8">The sequence shown here is derived from an EMBL/GenBank/DDBJ whole genome shotgun (WGS) entry which is preliminary data.</text>
</comment>
<feature type="transmembrane region" description="Helical" evidence="6">
    <location>
        <begin position="245"/>
        <end position="270"/>
    </location>
</feature>
<keyword evidence="2" id="KW-1003">Cell membrane</keyword>
<feature type="transmembrane region" description="Helical" evidence="6">
    <location>
        <begin position="734"/>
        <end position="760"/>
    </location>
</feature>
<sequence length="776" mass="86847">MIDKITDWVLKFPKTVLIIILIITAFFTFQIYDNARLETNLDKYKPDDHPEFVASEEYEDLFGINDAVIVAVENNSNPNGVYNAETLKMIDQISLALEKLPEVAKGDVKSLTTADNIKGSDFGLEVDPFYQKLPESQAEIDQLREDVEANKMVGGRIVAEDGNSALIMAELKAGEIDRLELYQKVQEIVKPYRSGSAKIYIAGQPVVEGTLAHLMPQDMQKMIPIVIFIILFVLFLTLHSFKSTLLTMLVVLFSTIWAFGLMSYLGIPIYAVSTMIPVMLIALGVADGIHLLSHLNQEIKAQPERDKLELIKDMQQQLWKPVVMTSITTAAGFLSLLTSDVLPIRYFGLFTAVGVISAMFFSLIMIPAGLKVLGLPNLKIKKKEQQAADRKFFHRLSQFVRTNRRAVVIITIIITIIAAYGASNIWIDSSMLNKFTEDEEISQADNFINQNFGGTTQLNLIFKAEENDTFKEPEYLKDVWELQNQLEERELIGTTYSLNDYLRRINKVMNEDQEEFNRVPDSRDLVAQYLLLYSMSGDPEDLDRLIDYDYRQLHVQLSLKTDRTQEIKSIIAEIEDFAANSSLKEFEVEFAGSAYTNMIFSGLILEGQVLSLAISLVGVFLLLSLLFKSFAAGLIGVLPIAVTAVVNFGLMGGLGVSLNTTTALISSIAVGMGIDYAIHLLSRYQYYGIRGFNKAETADKAINLSGRAITFNAVVVIAGFMVLTFSEFPPNRELGWLVSTALFVSLIGTLTLAVALIDIMEPKFIFNKRKDDQNEE</sequence>
<feature type="transmembrane region" description="Helical" evidence="6">
    <location>
        <begin position="276"/>
        <end position="297"/>
    </location>
</feature>
<dbReference type="PANTHER" id="PTHR33406:SF13">
    <property type="entry name" value="MEMBRANE PROTEIN YDFJ"/>
    <property type="match status" value="1"/>
</dbReference>
<feature type="transmembrane region" description="Helical" evidence="6">
    <location>
        <begin position="630"/>
        <end position="650"/>
    </location>
</feature>
<evidence type="ECO:0000259" key="7">
    <source>
        <dbReference type="PROSITE" id="PS50156"/>
    </source>
</evidence>
<dbReference type="InterPro" id="IPR000731">
    <property type="entry name" value="SSD"/>
</dbReference>